<dbReference type="Gene3D" id="3.30.1490.340">
    <property type="match status" value="1"/>
</dbReference>
<dbReference type="Pfam" id="PF18505">
    <property type="entry name" value="DUF5619"/>
    <property type="match status" value="1"/>
</dbReference>
<protein>
    <recommendedName>
        <fullName evidence="1">DUF5619 domain-containing protein</fullName>
    </recommendedName>
</protein>
<dbReference type="InterPro" id="IPR041145">
    <property type="entry name" value="DUF5619"/>
</dbReference>
<dbReference type="EMBL" id="UPXX01000032">
    <property type="protein sequence ID" value="VBB47648.1"/>
    <property type="molecule type" value="Genomic_DNA"/>
</dbReference>
<feature type="domain" description="DUF5619" evidence="1">
    <location>
        <begin position="15"/>
        <end position="96"/>
    </location>
</feature>
<dbReference type="AlphaFoldDB" id="A0A653AHY9"/>
<accession>A0A653AHY9</accession>
<gene>
    <name evidence="2" type="ORF">TRIP_B50443</name>
</gene>
<organism evidence="2">
    <name type="scientific">Uncultured Desulfatiglans sp</name>
    <dbReference type="NCBI Taxonomy" id="1748965"/>
    <lineage>
        <taxon>Bacteria</taxon>
        <taxon>Pseudomonadati</taxon>
        <taxon>Thermodesulfobacteriota</taxon>
        <taxon>Desulfobacteria</taxon>
        <taxon>Desulfatiglandales</taxon>
        <taxon>Desulfatiglandaceae</taxon>
        <taxon>Desulfatiglans</taxon>
        <taxon>environmental samples</taxon>
    </lineage>
</organism>
<sequence>MESCRALTYEMLPNRMSLHLEDSPRDLKTARLLADQKAQEVLSEPMLLAWYDRDTGRFSPQVECCGEDKPSWVIYAESRGADLSIDIDRQAFVFIYHDAGKAL</sequence>
<evidence type="ECO:0000313" key="2">
    <source>
        <dbReference type="EMBL" id="VBB47648.1"/>
    </source>
</evidence>
<reference evidence="2" key="1">
    <citation type="submission" date="2018-07" db="EMBL/GenBank/DDBJ databases">
        <authorList>
            <consortium name="Genoscope - CEA"/>
            <person name="William W."/>
        </authorList>
    </citation>
    <scope>NUCLEOTIDE SEQUENCE</scope>
    <source>
        <strain evidence="2">IK1</strain>
    </source>
</reference>
<name>A0A653AHY9_UNCDX</name>
<proteinExistence type="predicted"/>
<evidence type="ECO:0000259" key="1">
    <source>
        <dbReference type="Pfam" id="PF18505"/>
    </source>
</evidence>